<comment type="caution">
    <text evidence="1">The sequence shown here is derived from an EMBL/GenBank/DDBJ whole genome shotgun (WGS) entry which is preliminary data.</text>
</comment>
<dbReference type="EMBL" id="BARS01059514">
    <property type="protein sequence ID" value="GAG45862.1"/>
    <property type="molecule type" value="Genomic_DNA"/>
</dbReference>
<feature type="non-terminal residue" evidence="1">
    <location>
        <position position="42"/>
    </location>
</feature>
<organism evidence="1">
    <name type="scientific">marine sediment metagenome</name>
    <dbReference type="NCBI Taxonomy" id="412755"/>
    <lineage>
        <taxon>unclassified sequences</taxon>
        <taxon>metagenomes</taxon>
        <taxon>ecological metagenomes</taxon>
    </lineage>
</organism>
<proteinExistence type="predicted"/>
<gene>
    <name evidence="1" type="ORF">S01H1_86146</name>
</gene>
<protein>
    <submittedName>
        <fullName evidence="1">Uncharacterized protein</fullName>
    </submittedName>
</protein>
<name>X0YF35_9ZZZZ</name>
<sequence length="42" mass="5020">KAQWFSSELQKLGFKQLGETPHRHDLLHFETPTLYDISKHVR</sequence>
<evidence type="ECO:0000313" key="1">
    <source>
        <dbReference type="EMBL" id="GAG45862.1"/>
    </source>
</evidence>
<reference evidence="1" key="1">
    <citation type="journal article" date="2014" name="Front. Microbiol.">
        <title>High frequency of phylogenetically diverse reductive dehalogenase-homologous genes in deep subseafloor sedimentary metagenomes.</title>
        <authorList>
            <person name="Kawai M."/>
            <person name="Futagami T."/>
            <person name="Toyoda A."/>
            <person name="Takaki Y."/>
            <person name="Nishi S."/>
            <person name="Hori S."/>
            <person name="Arai W."/>
            <person name="Tsubouchi T."/>
            <person name="Morono Y."/>
            <person name="Uchiyama I."/>
            <person name="Ito T."/>
            <person name="Fujiyama A."/>
            <person name="Inagaki F."/>
            <person name="Takami H."/>
        </authorList>
    </citation>
    <scope>NUCLEOTIDE SEQUENCE</scope>
    <source>
        <strain evidence="1">Expedition CK06-06</strain>
    </source>
</reference>
<feature type="non-terminal residue" evidence="1">
    <location>
        <position position="1"/>
    </location>
</feature>
<dbReference type="InterPro" id="IPR015422">
    <property type="entry name" value="PyrdxlP-dep_Trfase_small"/>
</dbReference>
<accession>X0YF35</accession>
<dbReference type="Gene3D" id="3.90.1150.10">
    <property type="entry name" value="Aspartate Aminotransferase, domain 1"/>
    <property type="match status" value="1"/>
</dbReference>
<dbReference type="AlphaFoldDB" id="X0YF35"/>